<feature type="compositionally biased region" description="Low complexity" evidence="6">
    <location>
        <begin position="177"/>
        <end position="189"/>
    </location>
</feature>
<proteinExistence type="inferred from homology"/>
<feature type="compositionally biased region" description="Acidic residues" evidence="6">
    <location>
        <begin position="220"/>
        <end position="237"/>
    </location>
</feature>
<keyword evidence="9" id="KW-1185">Reference proteome</keyword>
<dbReference type="Proteomes" id="UP000316095">
    <property type="component" value="Unassembled WGS sequence"/>
</dbReference>
<evidence type="ECO:0000313" key="9">
    <source>
        <dbReference type="Proteomes" id="UP000316095"/>
    </source>
</evidence>
<dbReference type="InterPro" id="IPR002549">
    <property type="entry name" value="AI-2E-like"/>
</dbReference>
<dbReference type="PANTHER" id="PTHR21716:SF64">
    <property type="entry name" value="AI-2 TRANSPORT PROTEIN TQSA"/>
    <property type="match status" value="1"/>
</dbReference>
<feature type="transmembrane region" description="Helical" evidence="7">
    <location>
        <begin position="392"/>
        <end position="421"/>
    </location>
</feature>
<dbReference type="RefSeq" id="WP_146505880.1">
    <property type="nucleotide sequence ID" value="NZ_SJPG01000001.1"/>
</dbReference>
<feature type="transmembrane region" description="Helical" evidence="7">
    <location>
        <begin position="68"/>
        <end position="89"/>
    </location>
</feature>
<dbReference type="PANTHER" id="PTHR21716">
    <property type="entry name" value="TRANSMEMBRANE PROTEIN"/>
    <property type="match status" value="1"/>
</dbReference>
<name>A0A5C5XMG4_9PLAN</name>
<dbReference type="GO" id="GO:0055085">
    <property type="term" value="P:transmembrane transport"/>
    <property type="evidence" value="ECO:0007669"/>
    <property type="project" value="TreeGrafter"/>
</dbReference>
<feature type="transmembrane region" description="Helical" evidence="7">
    <location>
        <begin position="15"/>
        <end position="32"/>
    </location>
</feature>
<sequence length="520" mass="56375">MQEATPYPDDRRSPFINSLMIAAAIVIVIAGISAARAIIIPFLLAIFIGVIISAILEWLRKRDINTGAAIFLLMVFMGVSSLIAISVVVSSVNELASRLPELNAVVLNQEQRIIKWLENRGFSLDLPKSEERAAKPQSVEISVPGLMPVPEGSSTESIRSGADETELLSGAEGTAPEVGTSESESGEVGMKLPIPPLQQPEATPLPVGTSTDTTPAEGEPNTEETPADSPTEDEMTEESSPAELVVTPEPENIVEDSPLVKPFGLPGYIFGEQRHIIEFSPMLPTTKTTNRDDGVLNIFSPVQIFRAFLESVVGILNYTLIVLLMLLFLLLEWSRFGKKLEELPGNSQKYIEQVSEVLASIRRYMLIKTMVSLLTGLLITAALILLGTDYAALWGIVSFLFNYIPTIGSMVAGIVPVLYVLVDQGPWAAAYVAIVFLAVNFVIGNLLEPRIMGEGLGLSTFVVFLSLIFWGWVLGPAGMLLAVPLTMVVKISLASDERTRWFALLLGSKTEMASVSKTTE</sequence>
<feature type="transmembrane region" description="Helical" evidence="7">
    <location>
        <begin position="428"/>
        <end position="447"/>
    </location>
</feature>
<protein>
    <submittedName>
        <fullName evidence="8">AI-2 transport protein TqsA</fullName>
    </submittedName>
</protein>
<feature type="transmembrane region" description="Helical" evidence="7">
    <location>
        <begin position="467"/>
        <end position="489"/>
    </location>
</feature>
<feature type="transmembrane region" description="Helical" evidence="7">
    <location>
        <begin position="365"/>
        <end position="386"/>
    </location>
</feature>
<dbReference type="AlphaFoldDB" id="A0A5C5XMG4"/>
<dbReference type="OrthoDB" id="9799225at2"/>
<comment type="similarity">
    <text evidence="2">Belongs to the autoinducer-2 exporter (AI-2E) (TC 2.A.86) family.</text>
</comment>
<keyword evidence="3 7" id="KW-0812">Transmembrane</keyword>
<gene>
    <name evidence="8" type="primary">tqsA_3</name>
    <name evidence="8" type="ORF">Pan54_49010</name>
</gene>
<evidence type="ECO:0000313" key="8">
    <source>
        <dbReference type="EMBL" id="TWT64140.1"/>
    </source>
</evidence>
<evidence type="ECO:0000256" key="7">
    <source>
        <dbReference type="SAM" id="Phobius"/>
    </source>
</evidence>
<feature type="transmembrane region" description="Helical" evidence="7">
    <location>
        <begin position="38"/>
        <end position="56"/>
    </location>
</feature>
<evidence type="ECO:0000256" key="6">
    <source>
        <dbReference type="SAM" id="MobiDB-lite"/>
    </source>
</evidence>
<keyword evidence="4 7" id="KW-1133">Transmembrane helix</keyword>
<comment type="subcellular location">
    <subcellularLocation>
        <location evidence="1">Membrane</location>
        <topology evidence="1">Multi-pass membrane protein</topology>
    </subcellularLocation>
</comment>
<dbReference type="EMBL" id="SJPG01000001">
    <property type="protein sequence ID" value="TWT64140.1"/>
    <property type="molecule type" value="Genomic_DNA"/>
</dbReference>
<organism evidence="8 9">
    <name type="scientific">Rubinisphaera italica</name>
    <dbReference type="NCBI Taxonomy" id="2527969"/>
    <lineage>
        <taxon>Bacteria</taxon>
        <taxon>Pseudomonadati</taxon>
        <taxon>Planctomycetota</taxon>
        <taxon>Planctomycetia</taxon>
        <taxon>Planctomycetales</taxon>
        <taxon>Planctomycetaceae</taxon>
        <taxon>Rubinisphaera</taxon>
    </lineage>
</organism>
<keyword evidence="5 7" id="KW-0472">Membrane</keyword>
<dbReference type="GO" id="GO:0016020">
    <property type="term" value="C:membrane"/>
    <property type="evidence" value="ECO:0007669"/>
    <property type="project" value="UniProtKB-SubCell"/>
</dbReference>
<evidence type="ECO:0000256" key="2">
    <source>
        <dbReference type="ARBA" id="ARBA00009773"/>
    </source>
</evidence>
<evidence type="ECO:0000256" key="3">
    <source>
        <dbReference type="ARBA" id="ARBA00022692"/>
    </source>
</evidence>
<dbReference type="Pfam" id="PF01594">
    <property type="entry name" value="AI-2E_transport"/>
    <property type="match status" value="2"/>
</dbReference>
<evidence type="ECO:0000256" key="4">
    <source>
        <dbReference type="ARBA" id="ARBA00022989"/>
    </source>
</evidence>
<reference evidence="8 9" key="1">
    <citation type="submission" date="2019-02" db="EMBL/GenBank/DDBJ databases">
        <title>Deep-cultivation of Planctomycetes and their phenomic and genomic characterization uncovers novel biology.</title>
        <authorList>
            <person name="Wiegand S."/>
            <person name="Jogler M."/>
            <person name="Boedeker C."/>
            <person name="Pinto D."/>
            <person name="Vollmers J."/>
            <person name="Rivas-Marin E."/>
            <person name="Kohn T."/>
            <person name="Peeters S.H."/>
            <person name="Heuer A."/>
            <person name="Rast P."/>
            <person name="Oberbeckmann S."/>
            <person name="Bunk B."/>
            <person name="Jeske O."/>
            <person name="Meyerdierks A."/>
            <person name="Storesund J.E."/>
            <person name="Kallscheuer N."/>
            <person name="Luecker S."/>
            <person name="Lage O.M."/>
            <person name="Pohl T."/>
            <person name="Merkel B.J."/>
            <person name="Hornburger P."/>
            <person name="Mueller R.-W."/>
            <person name="Bruemmer F."/>
            <person name="Labrenz M."/>
            <person name="Spormann A.M."/>
            <person name="Op Den Camp H."/>
            <person name="Overmann J."/>
            <person name="Amann R."/>
            <person name="Jetten M.S.M."/>
            <person name="Mascher T."/>
            <person name="Medema M.H."/>
            <person name="Devos D.P."/>
            <person name="Kaster A.-K."/>
            <person name="Ovreas L."/>
            <person name="Rohde M."/>
            <person name="Galperin M.Y."/>
            <person name="Jogler C."/>
        </authorList>
    </citation>
    <scope>NUCLEOTIDE SEQUENCE [LARGE SCALE GENOMIC DNA]</scope>
    <source>
        <strain evidence="8 9">Pan54</strain>
    </source>
</reference>
<feature type="transmembrane region" description="Helical" evidence="7">
    <location>
        <begin position="307"/>
        <end position="331"/>
    </location>
</feature>
<feature type="region of interest" description="Disordered" evidence="6">
    <location>
        <begin position="167"/>
        <end position="244"/>
    </location>
</feature>
<evidence type="ECO:0000256" key="1">
    <source>
        <dbReference type="ARBA" id="ARBA00004141"/>
    </source>
</evidence>
<accession>A0A5C5XMG4</accession>
<evidence type="ECO:0000256" key="5">
    <source>
        <dbReference type="ARBA" id="ARBA00023136"/>
    </source>
</evidence>
<comment type="caution">
    <text evidence="8">The sequence shown here is derived from an EMBL/GenBank/DDBJ whole genome shotgun (WGS) entry which is preliminary data.</text>
</comment>